<reference evidence="1 2" key="1">
    <citation type="submission" date="2019-01" db="EMBL/GenBank/DDBJ databases">
        <title>Draft genome sequences of three monokaryotic isolates of the white-rot basidiomycete fungus Dichomitus squalens.</title>
        <authorList>
            <consortium name="DOE Joint Genome Institute"/>
            <person name="Lopez S.C."/>
            <person name="Andreopoulos B."/>
            <person name="Pangilinan J."/>
            <person name="Lipzen A."/>
            <person name="Riley R."/>
            <person name="Ahrendt S."/>
            <person name="Ng V."/>
            <person name="Barry K."/>
            <person name="Daum C."/>
            <person name="Grigoriev I.V."/>
            <person name="Hilden K.S."/>
            <person name="Makela M.R."/>
            <person name="de Vries R.P."/>
        </authorList>
    </citation>
    <scope>NUCLEOTIDE SEQUENCE [LARGE SCALE GENOMIC DNA]</scope>
    <source>
        <strain evidence="1 2">CBS 464.89</strain>
    </source>
</reference>
<name>A0A4Q9QA45_9APHY</name>
<gene>
    <name evidence="1" type="ORF">BD310DRAFT_458954</name>
</gene>
<organism evidence="1 2">
    <name type="scientific">Dichomitus squalens</name>
    <dbReference type="NCBI Taxonomy" id="114155"/>
    <lineage>
        <taxon>Eukaryota</taxon>
        <taxon>Fungi</taxon>
        <taxon>Dikarya</taxon>
        <taxon>Basidiomycota</taxon>
        <taxon>Agaricomycotina</taxon>
        <taxon>Agaricomycetes</taxon>
        <taxon>Polyporales</taxon>
        <taxon>Polyporaceae</taxon>
        <taxon>Dichomitus</taxon>
    </lineage>
</organism>
<protein>
    <submittedName>
        <fullName evidence="1">Uncharacterized protein</fullName>
    </submittedName>
</protein>
<dbReference type="AlphaFoldDB" id="A0A4Q9QA45"/>
<sequence>MTRVAYLRPLPPRAGWHRVWSSPSQHDHFVVSMRHRAPSGRRPWEECVPCQGPGRTEHHRRKLISGRVTRCFFSLRSFQGAQGLPSRSRL</sequence>
<evidence type="ECO:0000313" key="2">
    <source>
        <dbReference type="Proteomes" id="UP000292082"/>
    </source>
</evidence>
<dbReference type="Proteomes" id="UP000292082">
    <property type="component" value="Unassembled WGS sequence"/>
</dbReference>
<keyword evidence="2" id="KW-1185">Reference proteome</keyword>
<accession>A0A4Q9QA45</accession>
<proteinExistence type="predicted"/>
<evidence type="ECO:0000313" key="1">
    <source>
        <dbReference type="EMBL" id="TBU63936.1"/>
    </source>
</evidence>
<dbReference type="EMBL" id="ML145087">
    <property type="protein sequence ID" value="TBU63936.1"/>
    <property type="molecule type" value="Genomic_DNA"/>
</dbReference>